<dbReference type="InterPro" id="IPR047057">
    <property type="entry name" value="MerR_fam"/>
</dbReference>
<organism evidence="7 8">
    <name type="scientific">Leisingera aquaemixtae</name>
    <dbReference type="NCBI Taxonomy" id="1396826"/>
    <lineage>
        <taxon>Bacteria</taxon>
        <taxon>Pseudomonadati</taxon>
        <taxon>Pseudomonadota</taxon>
        <taxon>Alphaproteobacteria</taxon>
        <taxon>Rhodobacterales</taxon>
        <taxon>Roseobacteraceae</taxon>
        <taxon>Leisingera</taxon>
    </lineage>
</organism>
<dbReference type="PANTHER" id="PTHR30204">
    <property type="entry name" value="REDOX-CYCLING DRUG-SENSING TRANSCRIPTIONAL ACTIVATOR SOXR"/>
    <property type="match status" value="1"/>
</dbReference>
<dbReference type="GO" id="GO:0005737">
    <property type="term" value="C:cytoplasm"/>
    <property type="evidence" value="ECO:0007669"/>
    <property type="project" value="UniProtKB-SubCell"/>
</dbReference>
<dbReference type="PRINTS" id="PR00040">
    <property type="entry name" value="HTHMERR"/>
</dbReference>
<keyword evidence="4" id="KW-0238">DNA-binding</keyword>
<dbReference type="NCBIfam" id="TIGR02044">
    <property type="entry name" value="CueR"/>
    <property type="match status" value="1"/>
</dbReference>
<evidence type="ECO:0000259" key="6">
    <source>
        <dbReference type="PROSITE" id="PS50937"/>
    </source>
</evidence>
<dbReference type="Pfam" id="PF09278">
    <property type="entry name" value="MerR-DNA-bind"/>
    <property type="match status" value="1"/>
</dbReference>
<dbReference type="SUPFAM" id="SSF46955">
    <property type="entry name" value="Putative DNA-binding domain"/>
    <property type="match status" value="1"/>
</dbReference>
<evidence type="ECO:0000256" key="2">
    <source>
        <dbReference type="ARBA" id="ARBA00022490"/>
    </source>
</evidence>
<evidence type="ECO:0000313" key="7">
    <source>
        <dbReference type="EMBL" id="CUH98377.1"/>
    </source>
</evidence>
<evidence type="ECO:0000256" key="3">
    <source>
        <dbReference type="ARBA" id="ARBA00023015"/>
    </source>
</evidence>
<dbReference type="InterPro" id="IPR015358">
    <property type="entry name" value="Tscrpt_reg_MerR_DNA-bd"/>
</dbReference>
<dbReference type="InterPro" id="IPR000551">
    <property type="entry name" value="MerR-type_HTH_dom"/>
</dbReference>
<dbReference type="STRING" id="1396826.PHA8399_00491"/>
<dbReference type="PANTHER" id="PTHR30204:SF94">
    <property type="entry name" value="HEAVY METAL-DEPENDENT TRANSCRIPTIONAL REGULATOR HI_0293-RELATED"/>
    <property type="match status" value="1"/>
</dbReference>
<evidence type="ECO:0000256" key="4">
    <source>
        <dbReference type="ARBA" id="ARBA00023125"/>
    </source>
</evidence>
<protein>
    <submittedName>
        <fullName evidence="7">Copper export regulator</fullName>
    </submittedName>
</protein>
<proteinExistence type="predicted"/>
<dbReference type="Pfam" id="PF00376">
    <property type="entry name" value="MerR"/>
    <property type="match status" value="1"/>
</dbReference>
<keyword evidence="2" id="KW-0963">Cytoplasm</keyword>
<keyword evidence="3" id="KW-0805">Transcription regulation</keyword>
<evidence type="ECO:0000313" key="8">
    <source>
        <dbReference type="Proteomes" id="UP000051326"/>
    </source>
</evidence>
<dbReference type="GO" id="GO:0005507">
    <property type="term" value="F:copper ion binding"/>
    <property type="evidence" value="ECO:0007669"/>
    <property type="project" value="InterPro"/>
</dbReference>
<dbReference type="GO" id="GO:0003700">
    <property type="term" value="F:DNA-binding transcription factor activity"/>
    <property type="evidence" value="ECO:0007669"/>
    <property type="project" value="InterPro"/>
</dbReference>
<dbReference type="PROSITE" id="PS50937">
    <property type="entry name" value="HTH_MERR_2"/>
    <property type="match status" value="1"/>
</dbReference>
<dbReference type="GO" id="GO:0045893">
    <property type="term" value="P:positive regulation of DNA-templated transcription"/>
    <property type="evidence" value="ECO:0007669"/>
    <property type="project" value="InterPro"/>
</dbReference>
<sequence length="133" mass="15049">MNIGDVAERSGVPAKTIRYYEDIGLVKPTRGRNGYREFEERELHRLAFIGRARSLGFTIEDCRDLLALYDDESRASAEVKRVAEQNLQEIDAKISGLKAMRDTLRYLVEQCSGDHRPDCPILKSLSNGPAHNL</sequence>
<gene>
    <name evidence="7" type="primary">hmrR_1</name>
    <name evidence="7" type="ORF">PHA8399_00491</name>
</gene>
<dbReference type="GO" id="GO:0003677">
    <property type="term" value="F:DNA binding"/>
    <property type="evidence" value="ECO:0007669"/>
    <property type="project" value="UniProtKB-KW"/>
</dbReference>
<dbReference type="EMBL" id="CYSR01000005">
    <property type="protein sequence ID" value="CUH98377.1"/>
    <property type="molecule type" value="Genomic_DNA"/>
</dbReference>
<accession>A0A0P1HIX4</accession>
<dbReference type="SMART" id="SM00422">
    <property type="entry name" value="HTH_MERR"/>
    <property type="match status" value="1"/>
</dbReference>
<dbReference type="Proteomes" id="UP000051326">
    <property type="component" value="Unassembled WGS sequence"/>
</dbReference>
<feature type="domain" description="HTH merR-type" evidence="6">
    <location>
        <begin position="1"/>
        <end position="68"/>
    </location>
</feature>
<name>A0A0P1HIX4_9RHOB</name>
<comment type="subcellular location">
    <subcellularLocation>
        <location evidence="1">Cytoplasm</location>
    </subcellularLocation>
</comment>
<evidence type="ECO:0000256" key="5">
    <source>
        <dbReference type="ARBA" id="ARBA00023163"/>
    </source>
</evidence>
<dbReference type="AlphaFoldDB" id="A0A0P1HIX4"/>
<dbReference type="InterPro" id="IPR009061">
    <property type="entry name" value="DNA-bd_dom_put_sf"/>
</dbReference>
<keyword evidence="5" id="KW-0804">Transcription</keyword>
<dbReference type="InterPro" id="IPR011789">
    <property type="entry name" value="CueR"/>
</dbReference>
<dbReference type="RefSeq" id="WP_058284618.1">
    <property type="nucleotide sequence ID" value="NZ_CYSR01000005.1"/>
</dbReference>
<reference evidence="7 8" key="1">
    <citation type="submission" date="2015-09" db="EMBL/GenBank/DDBJ databases">
        <authorList>
            <consortium name="Swine Surveillance"/>
        </authorList>
    </citation>
    <scope>NUCLEOTIDE SEQUENCE [LARGE SCALE GENOMIC DNA]</scope>
    <source>
        <strain evidence="7 8">CECT 8399</strain>
    </source>
</reference>
<evidence type="ECO:0000256" key="1">
    <source>
        <dbReference type="ARBA" id="ARBA00004496"/>
    </source>
</evidence>
<dbReference type="CDD" id="cd01108">
    <property type="entry name" value="HTH_CueR"/>
    <property type="match status" value="1"/>
</dbReference>
<dbReference type="Gene3D" id="1.10.1660.10">
    <property type="match status" value="1"/>
</dbReference>